<dbReference type="NCBIfam" id="TIGR00150">
    <property type="entry name" value="T6A_YjeE"/>
    <property type="match status" value="1"/>
</dbReference>
<evidence type="ECO:0000256" key="9">
    <source>
        <dbReference type="ARBA" id="ARBA00022842"/>
    </source>
</evidence>
<sequence>MNITLEIPEDTEALGAALWQALPEKCLMFLYGDLGAGKTTLVRGLLRAAGHQGAVKSPTYTLVEEYEINDRRLFHFDLYRLKDPEELEWMGMDDYLNQNALSCIEWPQMGAGFLPMADLEVRLNYFQQQRTAEINVLAKNRLKDIKLNWKNNNLLL</sequence>
<dbReference type="AlphaFoldDB" id="A0A177M2M4"/>
<evidence type="ECO:0000313" key="11">
    <source>
        <dbReference type="EMBL" id="OAH99502.1"/>
    </source>
</evidence>
<dbReference type="Proteomes" id="UP000077763">
    <property type="component" value="Unassembled WGS sequence"/>
</dbReference>
<keyword evidence="4" id="KW-0963">Cytoplasm</keyword>
<dbReference type="Pfam" id="PF02367">
    <property type="entry name" value="TsaE"/>
    <property type="match status" value="1"/>
</dbReference>
<gene>
    <name evidence="11" type="ORF">A1353_20590</name>
</gene>
<evidence type="ECO:0000256" key="2">
    <source>
        <dbReference type="ARBA" id="ARBA00007599"/>
    </source>
</evidence>
<dbReference type="SUPFAM" id="SSF52540">
    <property type="entry name" value="P-loop containing nucleoside triphosphate hydrolases"/>
    <property type="match status" value="1"/>
</dbReference>
<accession>A0A177M2M4</accession>
<evidence type="ECO:0000256" key="6">
    <source>
        <dbReference type="ARBA" id="ARBA00022723"/>
    </source>
</evidence>
<dbReference type="GO" id="GO:0002949">
    <property type="term" value="P:tRNA threonylcarbamoyladenosine modification"/>
    <property type="evidence" value="ECO:0007669"/>
    <property type="project" value="InterPro"/>
</dbReference>
<dbReference type="RefSeq" id="WP_064038122.1">
    <property type="nucleotide sequence ID" value="NZ_LUUH01000082.1"/>
</dbReference>
<dbReference type="PANTHER" id="PTHR33540">
    <property type="entry name" value="TRNA THREONYLCARBAMOYLADENOSINE BIOSYNTHESIS PROTEIN TSAE"/>
    <property type="match status" value="1"/>
</dbReference>
<comment type="similarity">
    <text evidence="2">Belongs to the TsaE family.</text>
</comment>
<dbReference type="Gene3D" id="3.40.50.300">
    <property type="entry name" value="P-loop containing nucleotide triphosphate hydrolases"/>
    <property type="match status" value="1"/>
</dbReference>
<dbReference type="InterPro" id="IPR027417">
    <property type="entry name" value="P-loop_NTPase"/>
</dbReference>
<evidence type="ECO:0000256" key="7">
    <source>
        <dbReference type="ARBA" id="ARBA00022741"/>
    </source>
</evidence>
<comment type="caution">
    <text evidence="11">The sequence shown here is derived from an EMBL/GenBank/DDBJ whole genome shotgun (WGS) entry which is preliminary data.</text>
</comment>
<dbReference type="GO" id="GO:0005524">
    <property type="term" value="F:ATP binding"/>
    <property type="evidence" value="ECO:0007669"/>
    <property type="project" value="UniProtKB-KW"/>
</dbReference>
<organism evidence="11 12">
    <name type="scientific">Methylomonas methanica</name>
    <dbReference type="NCBI Taxonomy" id="421"/>
    <lineage>
        <taxon>Bacteria</taxon>
        <taxon>Pseudomonadati</taxon>
        <taxon>Pseudomonadota</taxon>
        <taxon>Gammaproteobacteria</taxon>
        <taxon>Methylococcales</taxon>
        <taxon>Methylococcaceae</taxon>
        <taxon>Methylomonas</taxon>
    </lineage>
</organism>
<evidence type="ECO:0000256" key="10">
    <source>
        <dbReference type="ARBA" id="ARBA00032441"/>
    </source>
</evidence>
<keyword evidence="5" id="KW-0819">tRNA processing</keyword>
<name>A0A177M2M4_METMH</name>
<comment type="subcellular location">
    <subcellularLocation>
        <location evidence="1">Cytoplasm</location>
    </subcellularLocation>
</comment>
<protein>
    <recommendedName>
        <fullName evidence="3">tRNA threonylcarbamoyladenosine biosynthesis protein TsaE</fullName>
    </recommendedName>
    <alternativeName>
        <fullName evidence="10">t(6)A37 threonylcarbamoyladenosine biosynthesis protein TsaE</fullName>
    </alternativeName>
</protein>
<proteinExistence type="inferred from homology"/>
<dbReference type="InterPro" id="IPR003442">
    <property type="entry name" value="T6A_TsaE"/>
</dbReference>
<evidence type="ECO:0000256" key="5">
    <source>
        <dbReference type="ARBA" id="ARBA00022694"/>
    </source>
</evidence>
<evidence type="ECO:0000256" key="1">
    <source>
        <dbReference type="ARBA" id="ARBA00004496"/>
    </source>
</evidence>
<dbReference type="PANTHER" id="PTHR33540:SF2">
    <property type="entry name" value="TRNA THREONYLCARBAMOYLADENOSINE BIOSYNTHESIS PROTEIN TSAE"/>
    <property type="match status" value="1"/>
</dbReference>
<keyword evidence="9" id="KW-0460">Magnesium</keyword>
<dbReference type="GO" id="GO:0046872">
    <property type="term" value="F:metal ion binding"/>
    <property type="evidence" value="ECO:0007669"/>
    <property type="project" value="UniProtKB-KW"/>
</dbReference>
<evidence type="ECO:0000256" key="3">
    <source>
        <dbReference type="ARBA" id="ARBA00019010"/>
    </source>
</evidence>
<keyword evidence="8" id="KW-0067">ATP-binding</keyword>
<evidence type="ECO:0000313" key="12">
    <source>
        <dbReference type="Proteomes" id="UP000077763"/>
    </source>
</evidence>
<keyword evidence="7" id="KW-0547">Nucleotide-binding</keyword>
<reference evidence="11 12" key="1">
    <citation type="submission" date="2016-03" db="EMBL/GenBank/DDBJ databases">
        <authorList>
            <person name="Ploux O."/>
        </authorList>
    </citation>
    <scope>NUCLEOTIDE SEQUENCE [LARGE SCALE GENOMIC DNA]</scope>
    <source>
        <strain evidence="11 12">R-45371</strain>
    </source>
</reference>
<keyword evidence="6" id="KW-0479">Metal-binding</keyword>
<evidence type="ECO:0000256" key="4">
    <source>
        <dbReference type="ARBA" id="ARBA00022490"/>
    </source>
</evidence>
<dbReference type="GO" id="GO:0005737">
    <property type="term" value="C:cytoplasm"/>
    <property type="evidence" value="ECO:0007669"/>
    <property type="project" value="UniProtKB-SubCell"/>
</dbReference>
<dbReference type="EMBL" id="LUUH01000082">
    <property type="protein sequence ID" value="OAH99502.1"/>
    <property type="molecule type" value="Genomic_DNA"/>
</dbReference>
<evidence type="ECO:0000256" key="8">
    <source>
        <dbReference type="ARBA" id="ARBA00022840"/>
    </source>
</evidence>